<keyword evidence="8" id="KW-0175">Coiled coil</keyword>
<organism evidence="9">
    <name type="scientific">Pectobacterium versatile</name>
    <dbReference type="NCBI Taxonomy" id="2488639"/>
    <lineage>
        <taxon>Bacteria</taxon>
        <taxon>Pseudomonadati</taxon>
        <taxon>Pseudomonadota</taxon>
        <taxon>Gammaproteobacteria</taxon>
        <taxon>Enterobacterales</taxon>
        <taxon>Pectobacteriaceae</taxon>
        <taxon>Pectobacterium</taxon>
    </lineage>
</organism>
<evidence type="ECO:0000256" key="5">
    <source>
        <dbReference type="ARBA" id="ARBA00022692"/>
    </source>
</evidence>
<gene>
    <name evidence="9" type="ORF">F131LOC_00004</name>
    <name evidence="10" type="ORF">F131LOC_004930</name>
</gene>
<evidence type="ECO:0000313" key="10">
    <source>
        <dbReference type="EMBL" id="QPK16711.1"/>
    </source>
</evidence>
<dbReference type="Gene3D" id="1.20.1600.10">
    <property type="entry name" value="Outer membrane efflux proteins (OEP)"/>
    <property type="match status" value="1"/>
</dbReference>
<protein>
    <submittedName>
        <fullName evidence="10">TolC family outer membrane protein</fullName>
    </submittedName>
    <submittedName>
        <fullName evidence="9">Type I secretion outer membrane protein</fullName>
    </submittedName>
</protein>
<keyword evidence="4" id="KW-1134">Transmembrane beta strand</keyword>
<dbReference type="PANTHER" id="PTHR30026">
    <property type="entry name" value="OUTER MEMBRANE PROTEIN TOLC"/>
    <property type="match status" value="1"/>
</dbReference>
<dbReference type="GO" id="GO:0015288">
    <property type="term" value="F:porin activity"/>
    <property type="evidence" value="ECO:0007669"/>
    <property type="project" value="TreeGrafter"/>
</dbReference>
<reference evidence="10 11" key="2">
    <citation type="submission" date="2020-11" db="EMBL/GenBank/DDBJ databases">
        <title>Complete genome sequence of Pectobacterium versatile F131.</title>
        <authorList>
            <person name="Shirshikov F.V."/>
            <person name="Miroshnikov K."/>
            <person name="Toshakov S.V."/>
            <person name="Kabanova A.P."/>
            <person name="Barannik A.P."/>
            <person name="Shneider M."/>
            <person name="Ignatov A.N."/>
            <person name="Miroshnikov K.A."/>
            <person name="Mikhailova Y.V."/>
            <person name="Shelenkov A."/>
            <person name="Yanushevich Y.G."/>
            <person name="Evseev P.V."/>
        </authorList>
    </citation>
    <scope>NUCLEOTIDE SEQUENCE [LARGE SCALE GENOMIC DNA]</scope>
    <source>
        <strain evidence="10 11">F131</strain>
    </source>
</reference>
<evidence type="ECO:0000256" key="8">
    <source>
        <dbReference type="SAM" id="Coils"/>
    </source>
</evidence>
<dbReference type="InterPro" id="IPR051906">
    <property type="entry name" value="TolC-like"/>
</dbReference>
<dbReference type="SUPFAM" id="SSF56954">
    <property type="entry name" value="Outer membrane efflux proteins (OEP)"/>
    <property type="match status" value="1"/>
</dbReference>
<keyword evidence="7" id="KW-0998">Cell outer membrane</keyword>
<dbReference type="NCBIfam" id="TIGR01844">
    <property type="entry name" value="type_I_sec_TolC"/>
    <property type="match status" value="1"/>
</dbReference>
<keyword evidence="5" id="KW-0812">Transmembrane</keyword>
<comment type="similarity">
    <text evidence="2">Belongs to the outer membrane factor (OMF) (TC 1.B.17) family.</text>
</comment>
<dbReference type="GO" id="GO:0009279">
    <property type="term" value="C:cell outer membrane"/>
    <property type="evidence" value="ECO:0007669"/>
    <property type="project" value="UniProtKB-SubCell"/>
</dbReference>
<dbReference type="InterPro" id="IPR010130">
    <property type="entry name" value="T1SS_OMP_TolC"/>
</dbReference>
<evidence type="ECO:0000256" key="7">
    <source>
        <dbReference type="ARBA" id="ARBA00023237"/>
    </source>
</evidence>
<dbReference type="GO" id="GO:0015562">
    <property type="term" value="F:efflux transmembrane transporter activity"/>
    <property type="evidence" value="ECO:0007669"/>
    <property type="project" value="InterPro"/>
</dbReference>
<keyword evidence="6" id="KW-0472">Membrane</keyword>
<evidence type="ECO:0000256" key="1">
    <source>
        <dbReference type="ARBA" id="ARBA00004442"/>
    </source>
</evidence>
<evidence type="ECO:0000313" key="11">
    <source>
        <dbReference type="Proteomes" id="UP000237284"/>
    </source>
</evidence>
<dbReference type="Pfam" id="PF02321">
    <property type="entry name" value="OEP"/>
    <property type="match status" value="2"/>
</dbReference>
<dbReference type="PANTHER" id="PTHR30026:SF22">
    <property type="entry name" value="OUTER MEMBRANE EFFLUX PROTEIN"/>
    <property type="match status" value="1"/>
</dbReference>
<dbReference type="GO" id="GO:1990281">
    <property type="term" value="C:efflux pump complex"/>
    <property type="evidence" value="ECO:0007669"/>
    <property type="project" value="TreeGrafter"/>
</dbReference>
<name>A0A855MMF5_9GAMM</name>
<evidence type="ECO:0000256" key="6">
    <source>
        <dbReference type="ARBA" id="ARBA00023136"/>
    </source>
</evidence>
<dbReference type="AlphaFoldDB" id="A0A855MMF5"/>
<evidence type="ECO:0000256" key="2">
    <source>
        <dbReference type="ARBA" id="ARBA00007613"/>
    </source>
</evidence>
<evidence type="ECO:0000313" key="9">
    <source>
        <dbReference type="EMBL" id="POY51813.1"/>
    </source>
</evidence>
<dbReference type="InterPro" id="IPR003423">
    <property type="entry name" value="OMP_efflux"/>
</dbReference>
<evidence type="ECO:0000256" key="3">
    <source>
        <dbReference type="ARBA" id="ARBA00022448"/>
    </source>
</evidence>
<sequence>MHKPFFIRFFIRDVFFPRNRAFLTRTVRHHTSRGVLKIGLALGLACGGLPFLYSPPTFAQAVAFDWSAAPTEQQVDSLDLKQAILRAFARNPQIAQASAQIRVGEADLRVAQSAWFPQIGLSGNVGRSDQSDTGGTMSNNSTAGLTLKQLLYDFGKTGGSIDEQHSLSDAYRYQLYGTMTTVGQQTLLTYLKIKRYQELSQAAERNITSLSLVKDTATLRAEAGLSTQSDILQAETRIAGMRATLEQYRALERSSLAQLSVLTGVLPTALPDLPRALLQQKITLKALPYQQSNAVLSAQSKQEASRHRIRQAEAQHFPTIAVQAGRTRYETDRRNYWDDQLQLVVEAPLYQGGAVSARVDAASGTREAAQAEVEAAKLDMNQKASTAYADLIGAQQREKASQQQITSATYTRNVYQDEYKLSKRSLNDLLSVEQDVLQAETSRIGALYDGWEATVNYAAAVDNLLDMLGIERHQASGETLPSL</sequence>
<dbReference type="Proteomes" id="UP000237284">
    <property type="component" value="Chromosome"/>
</dbReference>
<dbReference type="RefSeq" id="WP_103970593.1">
    <property type="nucleotide sequence ID" value="NZ_BGPS01000038.1"/>
</dbReference>
<evidence type="ECO:0000256" key="4">
    <source>
        <dbReference type="ARBA" id="ARBA00022452"/>
    </source>
</evidence>
<dbReference type="EMBL" id="PDVW01000001">
    <property type="protein sequence ID" value="POY51813.1"/>
    <property type="molecule type" value="Genomic_DNA"/>
</dbReference>
<reference evidence="9" key="1">
    <citation type="submission" date="2017-12" db="EMBL/GenBank/DDBJ databases">
        <title>First report on the novel genomospecies/subspecies of Pectobacterium carotovorum in Russia.</title>
        <authorList>
            <person name="Shirshikov F.V."/>
            <person name="Miroshnikov K."/>
            <person name="Toshakov S.V."/>
            <person name="Kabanova A.P."/>
            <person name="Barannik A.P."/>
            <person name="Shneider M."/>
            <person name="Ignatov A.N."/>
            <person name="Miroshnikov K.A."/>
        </authorList>
    </citation>
    <scope>NUCLEOTIDE SEQUENCE [LARGE SCALE GENOMIC DNA]</scope>
    <source>
        <strain evidence="9">F131</strain>
    </source>
</reference>
<proteinExistence type="inferred from homology"/>
<feature type="coiled-coil region" evidence="8">
    <location>
        <begin position="359"/>
        <end position="386"/>
    </location>
</feature>
<accession>A0A855MMF5</accession>
<comment type="subcellular location">
    <subcellularLocation>
        <location evidence="1">Cell outer membrane</location>
    </subcellularLocation>
</comment>
<dbReference type="EMBL" id="CP065030">
    <property type="protein sequence ID" value="QPK16711.1"/>
    <property type="molecule type" value="Genomic_DNA"/>
</dbReference>
<keyword evidence="3" id="KW-0813">Transport</keyword>